<name>A0A9P0WSL9_PIEBR</name>
<proteinExistence type="predicted"/>
<feature type="signal peptide" evidence="2">
    <location>
        <begin position="1"/>
        <end position="18"/>
    </location>
</feature>
<evidence type="ECO:0000313" key="3">
    <source>
        <dbReference type="EMBL" id="CAH3829792.1"/>
    </source>
</evidence>
<protein>
    <submittedName>
        <fullName evidence="3">Uncharacterized protein</fullName>
    </submittedName>
</protein>
<organism evidence="3 4">
    <name type="scientific">Pieris brassicae</name>
    <name type="common">White butterfly</name>
    <name type="synonym">Large white butterfly</name>
    <dbReference type="NCBI Taxonomy" id="7116"/>
    <lineage>
        <taxon>Eukaryota</taxon>
        <taxon>Metazoa</taxon>
        <taxon>Ecdysozoa</taxon>
        <taxon>Arthropoda</taxon>
        <taxon>Hexapoda</taxon>
        <taxon>Insecta</taxon>
        <taxon>Pterygota</taxon>
        <taxon>Neoptera</taxon>
        <taxon>Endopterygota</taxon>
        <taxon>Lepidoptera</taxon>
        <taxon>Glossata</taxon>
        <taxon>Ditrysia</taxon>
        <taxon>Papilionoidea</taxon>
        <taxon>Pieridae</taxon>
        <taxon>Pierinae</taxon>
        <taxon>Pieris</taxon>
    </lineage>
</organism>
<dbReference type="Proteomes" id="UP001152562">
    <property type="component" value="Unassembled WGS sequence"/>
</dbReference>
<feature type="chain" id="PRO_5040280783" evidence="2">
    <location>
        <begin position="19"/>
        <end position="231"/>
    </location>
</feature>
<keyword evidence="2" id="KW-0732">Signal</keyword>
<evidence type="ECO:0000256" key="2">
    <source>
        <dbReference type="SAM" id="SignalP"/>
    </source>
</evidence>
<sequence length="231" mass="25330">MAVMRSLMVMATLALCNAAPPVTNSLVNLGKMDIAFYIDTKPQDVRGSPLIKQRLSGVPSEPCACMGLTSARDTNPLPNIMTRLLRNNDIFPFNKPAMSPLCCDSHEQLREESIILEMGPQQRIGSGASLPAAALLDALVSAPGLFPQDPHPRSNPIELLIFPSKKEVKFPEIKKNKLSKDGIKAVGDRELRNDFKTLKPPSVKKDLTGQEVLGKEDKRDDMRSNSNTNLV</sequence>
<dbReference type="EMBL" id="CALOZG010000001">
    <property type="protein sequence ID" value="CAH3829792.1"/>
    <property type="molecule type" value="Genomic_DNA"/>
</dbReference>
<keyword evidence="4" id="KW-1185">Reference proteome</keyword>
<evidence type="ECO:0000256" key="1">
    <source>
        <dbReference type="SAM" id="MobiDB-lite"/>
    </source>
</evidence>
<feature type="compositionally biased region" description="Basic and acidic residues" evidence="1">
    <location>
        <begin position="190"/>
        <end position="223"/>
    </location>
</feature>
<reference evidence="3" key="1">
    <citation type="submission" date="2022-05" db="EMBL/GenBank/DDBJ databases">
        <authorList>
            <person name="Okamura Y."/>
        </authorList>
    </citation>
    <scope>NUCLEOTIDE SEQUENCE</scope>
</reference>
<evidence type="ECO:0000313" key="4">
    <source>
        <dbReference type="Proteomes" id="UP001152562"/>
    </source>
</evidence>
<accession>A0A9P0WSL9</accession>
<gene>
    <name evidence="3" type="ORF">PIBRA_LOCUS139</name>
</gene>
<dbReference type="AlphaFoldDB" id="A0A9P0WSL9"/>
<feature type="region of interest" description="Disordered" evidence="1">
    <location>
        <begin position="190"/>
        <end position="231"/>
    </location>
</feature>
<comment type="caution">
    <text evidence="3">The sequence shown here is derived from an EMBL/GenBank/DDBJ whole genome shotgun (WGS) entry which is preliminary data.</text>
</comment>